<dbReference type="GO" id="GO:0003677">
    <property type="term" value="F:DNA binding"/>
    <property type="evidence" value="ECO:0007669"/>
    <property type="project" value="UniProtKB-KW"/>
</dbReference>
<dbReference type="Proteomes" id="UP000729733">
    <property type="component" value="Unassembled WGS sequence"/>
</dbReference>
<dbReference type="Gene3D" id="3.40.50.2300">
    <property type="match status" value="1"/>
</dbReference>
<dbReference type="InterPro" id="IPR001789">
    <property type="entry name" value="Sig_transdc_resp-reg_receiver"/>
</dbReference>
<feature type="transmembrane region" description="Helical" evidence="6">
    <location>
        <begin position="235"/>
        <end position="251"/>
    </location>
</feature>
<evidence type="ECO:0000259" key="7">
    <source>
        <dbReference type="PROSITE" id="PS50110"/>
    </source>
</evidence>
<dbReference type="CDD" id="cd17535">
    <property type="entry name" value="REC_NarL-like"/>
    <property type="match status" value="1"/>
</dbReference>
<evidence type="ECO:0000256" key="3">
    <source>
        <dbReference type="ARBA" id="ARBA00023163"/>
    </source>
</evidence>
<organism evidence="8 9">
    <name type="scientific">Waterburya agarophytonicola KI4</name>
    <dbReference type="NCBI Taxonomy" id="2874699"/>
    <lineage>
        <taxon>Bacteria</taxon>
        <taxon>Bacillati</taxon>
        <taxon>Cyanobacteriota</taxon>
        <taxon>Cyanophyceae</taxon>
        <taxon>Pleurocapsales</taxon>
        <taxon>Hyellaceae</taxon>
        <taxon>Waterburya</taxon>
        <taxon>Waterburya agarophytonicola</taxon>
    </lineage>
</organism>
<protein>
    <submittedName>
        <fullName evidence="8">Response regulator transcription factor</fullName>
    </submittedName>
</protein>
<keyword evidence="6" id="KW-0472">Membrane</keyword>
<keyword evidence="4" id="KW-0597">Phosphoprotein</keyword>
<dbReference type="PANTHER" id="PTHR43214:SF41">
    <property type="entry name" value="NITRATE_NITRITE RESPONSE REGULATOR PROTEIN NARP"/>
    <property type="match status" value="1"/>
</dbReference>
<keyword evidence="6" id="KW-1133">Transmembrane helix</keyword>
<keyword evidence="3" id="KW-0804">Transcription</keyword>
<evidence type="ECO:0000256" key="5">
    <source>
        <dbReference type="SAM" id="MobiDB-lite"/>
    </source>
</evidence>
<keyword evidence="2" id="KW-0238">DNA-binding</keyword>
<feature type="compositionally biased region" description="Polar residues" evidence="5">
    <location>
        <begin position="168"/>
        <end position="182"/>
    </location>
</feature>
<feature type="modified residue" description="4-aspartylphosphate" evidence="4">
    <location>
        <position position="55"/>
    </location>
</feature>
<name>A0A964FDH3_9CYAN</name>
<evidence type="ECO:0000256" key="2">
    <source>
        <dbReference type="ARBA" id="ARBA00023125"/>
    </source>
</evidence>
<dbReference type="InterPro" id="IPR039420">
    <property type="entry name" value="WalR-like"/>
</dbReference>
<keyword evidence="6" id="KW-0812">Transmembrane</keyword>
<dbReference type="GO" id="GO:0000160">
    <property type="term" value="P:phosphorelay signal transduction system"/>
    <property type="evidence" value="ECO:0007669"/>
    <property type="project" value="InterPro"/>
</dbReference>
<dbReference type="RefSeq" id="WP_229638573.1">
    <property type="nucleotide sequence ID" value="NZ_JADWDC010000002.1"/>
</dbReference>
<keyword evidence="9" id="KW-1185">Reference proteome</keyword>
<dbReference type="InterPro" id="IPR011006">
    <property type="entry name" value="CheY-like_superfamily"/>
</dbReference>
<proteinExistence type="predicted"/>
<evidence type="ECO:0000313" key="9">
    <source>
        <dbReference type="Proteomes" id="UP000729733"/>
    </source>
</evidence>
<feature type="region of interest" description="Disordered" evidence="5">
    <location>
        <begin position="167"/>
        <end position="186"/>
    </location>
</feature>
<evidence type="ECO:0000256" key="4">
    <source>
        <dbReference type="PROSITE-ProRule" id="PRU00169"/>
    </source>
</evidence>
<sequence>MIVKILLADDRYLIQEGIKAILRDEAKIQIVGTAKDGLEAIALAEKLKPDMVLLDIEMPKMNGIEVTKHICQSLPETKIIILSSHDSQIYITQALKAGASGYLLKDSFVEDLKQAIYSLSRGYSYIEAKLLNQAIKRTTANNIVNSPQKKTYIRKYRKNIYTPATALSDEQNSPTKSTTNNKPHAGINKASLAPIFDLSDSDEIETVERLTASLKSPSFKAAKPTHRPKRFNKKLAWLLLAIASTILSIIFF</sequence>
<evidence type="ECO:0000256" key="1">
    <source>
        <dbReference type="ARBA" id="ARBA00023015"/>
    </source>
</evidence>
<dbReference type="AlphaFoldDB" id="A0A964FDH3"/>
<gene>
    <name evidence="8" type="ORF">I4641_01065</name>
</gene>
<dbReference type="Pfam" id="PF00072">
    <property type="entry name" value="Response_reg"/>
    <property type="match status" value="1"/>
</dbReference>
<dbReference type="PROSITE" id="PS50110">
    <property type="entry name" value="RESPONSE_REGULATORY"/>
    <property type="match status" value="1"/>
</dbReference>
<feature type="domain" description="Response regulatory" evidence="7">
    <location>
        <begin position="4"/>
        <end position="120"/>
    </location>
</feature>
<evidence type="ECO:0000256" key="6">
    <source>
        <dbReference type="SAM" id="Phobius"/>
    </source>
</evidence>
<accession>A0A964FDH3</accession>
<dbReference type="EMBL" id="JADWDC010000002">
    <property type="protein sequence ID" value="MCC0175570.1"/>
    <property type="molecule type" value="Genomic_DNA"/>
</dbReference>
<dbReference type="SUPFAM" id="SSF52172">
    <property type="entry name" value="CheY-like"/>
    <property type="match status" value="1"/>
</dbReference>
<comment type="caution">
    <text evidence="8">The sequence shown here is derived from an EMBL/GenBank/DDBJ whole genome shotgun (WGS) entry which is preliminary data.</text>
</comment>
<dbReference type="PANTHER" id="PTHR43214">
    <property type="entry name" value="TWO-COMPONENT RESPONSE REGULATOR"/>
    <property type="match status" value="1"/>
</dbReference>
<reference evidence="8" key="1">
    <citation type="journal article" date="2021" name="Antonie Van Leeuwenhoek">
        <title>Draft genome and description of Waterburya agarophytonicola gen. nov. sp. nov. (Pleurocapsales, Cyanobacteria): a seaweed symbiont.</title>
        <authorList>
            <person name="Bonthond G."/>
            <person name="Shalygin S."/>
            <person name="Bayer T."/>
            <person name="Weinberger F."/>
        </authorList>
    </citation>
    <scope>NUCLEOTIDE SEQUENCE</scope>
    <source>
        <strain evidence="8">KI4</strain>
    </source>
</reference>
<dbReference type="SMART" id="SM00448">
    <property type="entry name" value="REC"/>
    <property type="match status" value="1"/>
</dbReference>
<evidence type="ECO:0000313" key="8">
    <source>
        <dbReference type="EMBL" id="MCC0175570.1"/>
    </source>
</evidence>
<keyword evidence="1" id="KW-0805">Transcription regulation</keyword>
<dbReference type="InterPro" id="IPR058245">
    <property type="entry name" value="NreC/VraR/RcsB-like_REC"/>
</dbReference>